<evidence type="ECO:0000256" key="2">
    <source>
        <dbReference type="SAM" id="MobiDB-lite"/>
    </source>
</evidence>
<evidence type="ECO:0000256" key="1">
    <source>
        <dbReference type="ARBA" id="ARBA00022737"/>
    </source>
</evidence>
<evidence type="ECO:0000313" key="5">
    <source>
        <dbReference type="Proteomes" id="UP001521785"/>
    </source>
</evidence>
<dbReference type="EMBL" id="JAKJXO020000005">
    <property type="protein sequence ID" value="KAL1604979.1"/>
    <property type="molecule type" value="Genomic_DNA"/>
</dbReference>
<feature type="domain" description="BRCT" evidence="3">
    <location>
        <begin position="304"/>
        <end position="403"/>
    </location>
</feature>
<accession>A0ABR3RLH9</accession>
<dbReference type="InterPro" id="IPR036420">
    <property type="entry name" value="BRCT_dom_sf"/>
</dbReference>
<dbReference type="Pfam" id="PF00533">
    <property type="entry name" value="BRCT"/>
    <property type="match status" value="1"/>
</dbReference>
<feature type="compositionally biased region" description="Low complexity" evidence="2">
    <location>
        <begin position="518"/>
        <end position="562"/>
    </location>
</feature>
<feature type="domain" description="BRCT" evidence="3">
    <location>
        <begin position="410"/>
        <end position="473"/>
    </location>
</feature>
<dbReference type="GO" id="GO:0016301">
    <property type="term" value="F:kinase activity"/>
    <property type="evidence" value="ECO:0007669"/>
    <property type="project" value="UniProtKB-KW"/>
</dbReference>
<dbReference type="SMART" id="SM00292">
    <property type="entry name" value="BRCT"/>
    <property type="match status" value="3"/>
</dbReference>
<gene>
    <name evidence="4" type="primary">DPB11</name>
    <name evidence="4" type="ORF">SLS60_004520</name>
</gene>
<evidence type="ECO:0000313" key="4">
    <source>
        <dbReference type="EMBL" id="KAL1604979.1"/>
    </source>
</evidence>
<proteinExistence type="predicted"/>
<dbReference type="PANTHER" id="PTHR13561:SF20">
    <property type="entry name" value="DNA TOPOISOMERASE 2-BINDING PROTEIN 1"/>
    <property type="match status" value="1"/>
</dbReference>
<dbReference type="Gene3D" id="3.40.50.10190">
    <property type="entry name" value="BRCT domain"/>
    <property type="match status" value="4"/>
</dbReference>
<reference evidence="4 5" key="1">
    <citation type="submission" date="2024-02" db="EMBL/GenBank/DDBJ databases">
        <title>De novo assembly and annotation of 12 fungi associated with fruit tree decline syndrome in Ontario, Canada.</title>
        <authorList>
            <person name="Sulman M."/>
            <person name="Ellouze W."/>
            <person name="Ilyukhin E."/>
        </authorList>
    </citation>
    <scope>NUCLEOTIDE SEQUENCE [LARGE SCALE GENOMIC DNA]</scope>
    <source>
        <strain evidence="4 5">M42-189</strain>
    </source>
</reference>
<feature type="domain" description="BRCT" evidence="3">
    <location>
        <begin position="98"/>
        <end position="182"/>
    </location>
</feature>
<feature type="compositionally biased region" description="Polar residues" evidence="2">
    <location>
        <begin position="697"/>
        <end position="713"/>
    </location>
</feature>
<name>A0ABR3RLH9_9PLEO</name>
<protein>
    <submittedName>
        <fullName evidence="4">Protein kinase activating protein dpb11</fullName>
    </submittedName>
</protein>
<evidence type="ECO:0000259" key="3">
    <source>
        <dbReference type="PROSITE" id="PS50172"/>
    </source>
</evidence>
<sequence>MPLAGAILCFTSVAPEQRTELSVVGAQMGAQVKLDLTSDVTHLIVGNTNSAKYRYVAKAREDVKVLFPEWIHAVQKVWMEGEDVVTSELEEQWRLPTFYGLKICLTGFDNPEQRRYIQETVTRNGAEYHGDLTKAVTHLIAANPSGSKYEHAVNWRMKIVTWEWFEQSRERGMTLDEAYYHPTMAVEERGLGAWDRRRSTSPMLGKRMRAAEQAEPVLNPSRRKLRRAASTRLSGQTEALWAGITAGGVEKRPDNGDDWTEDNIAQPEPQPENDRSATTVVETRVDLQPSKGRASRPRGPFSDDHDGIFAGRVVYLRGFDKHRTSILREHLDSNGAVVICDDAELDKFAAEDLGEGFLVVPHDVQPDLTSLPEAAGAMSVVTNWWVERCLHGKCLVDPTDCVLCKPFDKLSTNGATYDEILSPKISVLVCRHDKPNPEKVRYAADKGIPVVHANWLWDCMTSSEVHPFDAYLLSTVTSHSQKPRRRANDSSNKDVPTAPLSKEDSIKLQEKKAQKAKPSSNGRGSSRRPGALELSASGPPSPSTTGSSTNVNTTNTQSKQSSLRFEQDAQLPGFYDGTASLPLQDVDPSVNSPRKPSTSSTDSATFSKPADPPTKPAPAQRSTRLVRQPSPDSVIPPDTEPSMETLSAAPIAPPEKDYSDIMSKLLATRKTSIPVEKEDETGRRRRRPLGRAQSGRSNTSTADDVFSRQSSASRVVEEEEMGEEDGHVLDAFKPPEPSQMLGWDSPGAQRAREKMIRAIGGNVTGDTPIIQETRVVKDAVSETSLGIGRSTRKRRG</sequence>
<feature type="region of interest" description="Disordered" evidence="2">
    <location>
        <begin position="245"/>
        <end position="278"/>
    </location>
</feature>
<dbReference type="SUPFAM" id="SSF52113">
    <property type="entry name" value="BRCT domain"/>
    <property type="match status" value="3"/>
</dbReference>
<dbReference type="Proteomes" id="UP001521785">
    <property type="component" value="Unassembled WGS sequence"/>
</dbReference>
<dbReference type="PROSITE" id="PS50172">
    <property type="entry name" value="BRCT"/>
    <property type="match status" value="4"/>
</dbReference>
<dbReference type="InterPro" id="IPR059215">
    <property type="entry name" value="BRCT2_TopBP1-like"/>
</dbReference>
<organism evidence="4 5">
    <name type="scientific">Paraconiothyrium brasiliense</name>
    <dbReference type="NCBI Taxonomy" id="300254"/>
    <lineage>
        <taxon>Eukaryota</taxon>
        <taxon>Fungi</taxon>
        <taxon>Dikarya</taxon>
        <taxon>Ascomycota</taxon>
        <taxon>Pezizomycotina</taxon>
        <taxon>Dothideomycetes</taxon>
        <taxon>Pleosporomycetidae</taxon>
        <taxon>Pleosporales</taxon>
        <taxon>Massarineae</taxon>
        <taxon>Didymosphaeriaceae</taxon>
        <taxon>Paraconiothyrium</taxon>
    </lineage>
</organism>
<dbReference type="Pfam" id="PF12738">
    <property type="entry name" value="PTCB-BRCT"/>
    <property type="match status" value="2"/>
</dbReference>
<feature type="region of interest" description="Disordered" evidence="2">
    <location>
        <begin position="477"/>
        <end position="751"/>
    </location>
</feature>
<keyword evidence="1" id="KW-0677">Repeat</keyword>
<dbReference type="InterPro" id="IPR001357">
    <property type="entry name" value="BRCT_dom"/>
</dbReference>
<feature type="compositionally biased region" description="Basic and acidic residues" evidence="2">
    <location>
        <begin position="501"/>
        <end position="513"/>
    </location>
</feature>
<feature type="compositionally biased region" description="Polar residues" evidence="2">
    <location>
        <begin position="589"/>
        <end position="606"/>
    </location>
</feature>
<dbReference type="CDD" id="cd18433">
    <property type="entry name" value="BRCT_Rad4_rpt3"/>
    <property type="match status" value="1"/>
</dbReference>
<feature type="domain" description="BRCT" evidence="3">
    <location>
        <begin position="1"/>
        <end position="71"/>
    </location>
</feature>
<keyword evidence="4" id="KW-0808">Transferase</keyword>
<dbReference type="CDD" id="cd17731">
    <property type="entry name" value="BRCT_TopBP1_rpt2_like"/>
    <property type="match status" value="1"/>
</dbReference>
<dbReference type="PANTHER" id="PTHR13561">
    <property type="entry name" value="DNA REPLICATION REGULATOR DPB11-RELATED"/>
    <property type="match status" value="1"/>
</dbReference>
<keyword evidence="4" id="KW-0418">Kinase</keyword>
<keyword evidence="5" id="KW-1185">Reference proteome</keyword>
<comment type="caution">
    <text evidence="4">The sequence shown here is derived from an EMBL/GenBank/DDBJ whole genome shotgun (WGS) entry which is preliminary data.</text>
</comment>